<dbReference type="SUPFAM" id="SSF52833">
    <property type="entry name" value="Thioredoxin-like"/>
    <property type="match status" value="1"/>
</dbReference>
<proteinExistence type="predicted"/>
<feature type="active site" description="Nucleophile" evidence="1">
    <location>
        <position position="13"/>
    </location>
</feature>
<dbReference type="KEGG" id="pmuc:ING2E5A_1783"/>
<dbReference type="InterPro" id="IPR036249">
    <property type="entry name" value="Thioredoxin-like_sf"/>
</dbReference>
<reference evidence="4 5" key="1">
    <citation type="submission" date="2016-08" db="EMBL/GenBank/DDBJ databases">
        <authorList>
            <person name="Seilhamer J.J."/>
        </authorList>
    </citation>
    <scope>NUCLEOTIDE SEQUENCE [LARGE SCALE GENOMIC DNA]</scope>
    <source>
        <strain evidence="4">ING2-E5A</strain>
    </source>
</reference>
<dbReference type="NCBIfam" id="TIGR00412">
    <property type="entry name" value="redox_disulf_2"/>
    <property type="match status" value="1"/>
</dbReference>
<protein>
    <submittedName>
        <fullName evidence="4">Thioredoxin</fullName>
    </submittedName>
</protein>
<evidence type="ECO:0000313" key="4">
    <source>
        <dbReference type="EMBL" id="SCM58379.1"/>
    </source>
</evidence>
<dbReference type="AlphaFoldDB" id="A0A1G4G7T0"/>
<sequence>MEIKILGTGCPSCKTLYETTKQAVIELGIEANVVKEEDMVKIMQYNVFSVPALVINEKVVSSGKKLSLEQVKNLLKK</sequence>
<dbReference type="RefSeq" id="WP_071137047.1">
    <property type="nucleotide sequence ID" value="NZ_JBMNSM010000141.1"/>
</dbReference>
<evidence type="ECO:0000259" key="3">
    <source>
        <dbReference type="Pfam" id="PF13192"/>
    </source>
</evidence>
<evidence type="ECO:0000256" key="1">
    <source>
        <dbReference type="PIRSR" id="PIRSR037031-50"/>
    </source>
</evidence>
<feature type="disulfide bond" description="Redox-active" evidence="2">
    <location>
        <begin position="10"/>
        <end position="13"/>
    </location>
</feature>
<dbReference type="InterPro" id="IPR005243">
    <property type="entry name" value="THIRX-like_proc"/>
</dbReference>
<dbReference type="PIRSF" id="PIRSF037031">
    <property type="entry name" value="Redox_disulphide_2"/>
    <property type="match status" value="1"/>
</dbReference>
<dbReference type="Gene3D" id="3.40.30.10">
    <property type="entry name" value="Glutaredoxin"/>
    <property type="match status" value="1"/>
</dbReference>
<feature type="domain" description="Thioredoxin-like fold" evidence="3">
    <location>
        <begin position="1"/>
        <end position="76"/>
    </location>
</feature>
<dbReference type="PANTHER" id="PTHR36450:SF1">
    <property type="entry name" value="THIOREDOXIN"/>
    <property type="match status" value="1"/>
</dbReference>
<dbReference type="STRING" id="1642646.ING2E5A_1783"/>
<organism evidence="4 5">
    <name type="scientific">Petrimonas mucosa</name>
    <dbReference type="NCBI Taxonomy" id="1642646"/>
    <lineage>
        <taxon>Bacteria</taxon>
        <taxon>Pseudomonadati</taxon>
        <taxon>Bacteroidota</taxon>
        <taxon>Bacteroidia</taxon>
        <taxon>Bacteroidales</taxon>
        <taxon>Dysgonomonadaceae</taxon>
        <taxon>Petrimonas</taxon>
    </lineage>
</organism>
<keyword evidence="2" id="KW-1015">Disulfide bond</keyword>
<name>A0A1G4G7T0_9BACT</name>
<dbReference type="Pfam" id="PF13192">
    <property type="entry name" value="Thioredoxin_3"/>
    <property type="match status" value="1"/>
</dbReference>
<keyword evidence="2" id="KW-0676">Redox-active center</keyword>
<dbReference type="Proteomes" id="UP000178485">
    <property type="component" value="Chromosome i"/>
</dbReference>
<feature type="active site" description="Nucleophile" evidence="1">
    <location>
        <position position="10"/>
    </location>
</feature>
<dbReference type="InterPro" id="IPR012336">
    <property type="entry name" value="Thioredoxin-like_fold"/>
</dbReference>
<gene>
    <name evidence="4" type="ORF">ING2E5A_1783</name>
</gene>
<dbReference type="EMBL" id="LT608328">
    <property type="protein sequence ID" value="SCM58379.1"/>
    <property type="molecule type" value="Genomic_DNA"/>
</dbReference>
<keyword evidence="5" id="KW-1185">Reference proteome</keyword>
<evidence type="ECO:0000313" key="5">
    <source>
        <dbReference type="Proteomes" id="UP000178485"/>
    </source>
</evidence>
<dbReference type="PANTHER" id="PTHR36450">
    <property type="entry name" value="THIOREDOXIN"/>
    <property type="match status" value="1"/>
</dbReference>
<evidence type="ECO:0000256" key="2">
    <source>
        <dbReference type="PIRSR" id="PIRSR037031-51"/>
    </source>
</evidence>
<accession>A0A1G4G7T0</accession>